<sequence length="540" mass="60841">MNVIKEGIYKERSSLDSPETSEGLDRKADIQIAIVSTVTSSDGSYVEYEISHHKRSVWRRYSDFESLVKLMHRRYPAAIVPPIPGKQSLLSYAKHPRKAKNDADFLNFRSRMLELFLRQCLLHPLLRVDSDFDKFINSSISWHVIISSMNLSKDSGIDPLRLPPIGTEPDPFAHLRSSMPLVMSNTVSPPSSRSRKPAEVSTQSVRPTSNPSTTSSTDGPVYPDSEDEFKLPPTSSELLLTHDSDDNTSSASVQEPSPYLPSAIDGLSVTSNPKDTTRPEFKDLTSYTNEVILCRKFLHHNLSPSIHSTLSGISKMESSLSKLGSAFHSLTALNEIHLANHLQVIANAFEFSGMYAKALEQEFNSSVYEKLIQSMQLARSAVRALKYKNLKIQQREFLQDQLVHSNSIDPVDSSSPSAYPSNRLNSIQRAVVSQAKKGYTIFGRLQNAIYDFVDGETSISKETLQEHRTTIENQLTAANWDCQIINKLIDEELEYYKVCQSTQLKEIVNAVHASFSKWAQSNLHRWLRTREELEELSRGM</sequence>
<reference evidence="10 11" key="1">
    <citation type="journal article" date="2011" name="Science">
        <title>Comparative functional genomics of the fission yeasts.</title>
        <authorList>
            <person name="Rhind N."/>
            <person name="Chen Z."/>
            <person name="Yassour M."/>
            <person name="Thompson D.A."/>
            <person name="Haas B.J."/>
            <person name="Habib N."/>
            <person name="Wapinski I."/>
            <person name="Roy S."/>
            <person name="Lin M.F."/>
            <person name="Heiman D.I."/>
            <person name="Young S.K."/>
            <person name="Furuya K."/>
            <person name="Guo Y."/>
            <person name="Pidoux A."/>
            <person name="Chen H.M."/>
            <person name="Robbertse B."/>
            <person name="Goldberg J.M."/>
            <person name="Aoki K."/>
            <person name="Bayne E.H."/>
            <person name="Berlin A.M."/>
            <person name="Desjardins C.A."/>
            <person name="Dobbs E."/>
            <person name="Dukaj L."/>
            <person name="Fan L."/>
            <person name="FitzGerald M.G."/>
            <person name="French C."/>
            <person name="Gujja S."/>
            <person name="Hansen K."/>
            <person name="Keifenheim D."/>
            <person name="Levin J.Z."/>
            <person name="Mosher R.A."/>
            <person name="Mueller C.A."/>
            <person name="Pfiffner J."/>
            <person name="Priest M."/>
            <person name="Russ C."/>
            <person name="Smialowska A."/>
            <person name="Swoboda P."/>
            <person name="Sykes S.M."/>
            <person name="Vaughn M."/>
            <person name="Vengrova S."/>
            <person name="Yoder R."/>
            <person name="Zeng Q."/>
            <person name="Allshire R."/>
            <person name="Baulcombe D."/>
            <person name="Birren B.W."/>
            <person name="Brown W."/>
            <person name="Ekwall K."/>
            <person name="Kellis M."/>
            <person name="Leatherwood J."/>
            <person name="Levin H."/>
            <person name="Margalit H."/>
            <person name="Martienssen R."/>
            <person name="Nieduszynski C.A."/>
            <person name="Spatafora J.W."/>
            <person name="Friedman N."/>
            <person name="Dalgaard J.Z."/>
            <person name="Baumann P."/>
            <person name="Niki H."/>
            <person name="Regev A."/>
            <person name="Nusbaum C."/>
        </authorList>
    </citation>
    <scope>NUCLEOTIDE SEQUENCE [LARGE SCALE GENOMIC DNA]</scope>
    <source>
        <strain evidence="11">OY26 / ATCC MYA-4695 / CBS 11777 / NBRC 106824 / NRRL Y48691</strain>
    </source>
</reference>
<dbReference type="eggNOG" id="KOG2273">
    <property type="taxonomic scope" value="Eukaryota"/>
</dbReference>
<protein>
    <submittedName>
        <fullName evidence="10">Sorting nexin Atg20</fullName>
    </submittedName>
</protein>
<dbReference type="RefSeq" id="XP_013025135.1">
    <property type="nucleotide sequence ID" value="XM_013169681.1"/>
</dbReference>
<accession>S9VP79</accession>
<evidence type="ECO:0000256" key="6">
    <source>
        <dbReference type="ARBA" id="ARBA00023121"/>
    </source>
</evidence>
<dbReference type="OrthoDB" id="289314at2759"/>
<dbReference type="InterPro" id="IPR001683">
    <property type="entry name" value="PX_dom"/>
</dbReference>
<evidence type="ECO:0000256" key="8">
    <source>
        <dbReference type="SAM" id="MobiDB-lite"/>
    </source>
</evidence>
<dbReference type="PANTHER" id="PTHR46979:SF3">
    <property type="entry name" value="AUTOPHAGY-RELATED PROTEIN 20"/>
    <property type="match status" value="1"/>
</dbReference>
<keyword evidence="11" id="KW-1185">Reference proteome</keyword>
<evidence type="ECO:0000313" key="11">
    <source>
        <dbReference type="Proteomes" id="UP000015464"/>
    </source>
</evidence>
<comment type="subcellular location">
    <subcellularLocation>
        <location evidence="1">Endosome membrane</location>
        <topology evidence="1">Peripheral membrane protein</topology>
    </subcellularLocation>
</comment>
<dbReference type="GO" id="GO:0005829">
    <property type="term" value="C:cytosol"/>
    <property type="evidence" value="ECO:0007669"/>
    <property type="project" value="GOC"/>
</dbReference>
<dbReference type="PANTHER" id="PTHR46979">
    <property type="entry name" value="SORTING NEXIN-41"/>
    <property type="match status" value="1"/>
</dbReference>
<dbReference type="AlphaFoldDB" id="S9VP79"/>
<dbReference type="PROSITE" id="PS50195">
    <property type="entry name" value="PX"/>
    <property type="match status" value="1"/>
</dbReference>
<evidence type="ECO:0000259" key="9">
    <source>
        <dbReference type="PROSITE" id="PS50195"/>
    </source>
</evidence>
<dbReference type="GO" id="GO:0035091">
    <property type="term" value="F:phosphatidylinositol binding"/>
    <property type="evidence" value="ECO:0007669"/>
    <property type="project" value="InterPro"/>
</dbReference>
<dbReference type="GO" id="GO:0061709">
    <property type="term" value="P:reticulophagy"/>
    <property type="evidence" value="ECO:0007669"/>
    <property type="project" value="EnsemblFungi"/>
</dbReference>
<dbReference type="InterPro" id="IPR044106">
    <property type="entry name" value="PX_Snx41/Atg20"/>
</dbReference>
<dbReference type="InterPro" id="IPR051079">
    <property type="entry name" value="Sorting_Nexin_Autophagy"/>
</dbReference>
<evidence type="ECO:0000256" key="4">
    <source>
        <dbReference type="ARBA" id="ARBA00022753"/>
    </source>
</evidence>
<dbReference type="GO" id="GO:0000407">
    <property type="term" value="C:phagophore assembly site"/>
    <property type="evidence" value="ECO:0007669"/>
    <property type="project" value="EnsemblFungi"/>
</dbReference>
<evidence type="ECO:0000256" key="5">
    <source>
        <dbReference type="ARBA" id="ARBA00022927"/>
    </source>
</evidence>
<comment type="similarity">
    <text evidence="2">Belongs to the sorting nexin family.</text>
</comment>
<dbReference type="InterPro" id="IPR036871">
    <property type="entry name" value="PX_dom_sf"/>
</dbReference>
<dbReference type="SUPFAM" id="SSF64268">
    <property type="entry name" value="PX domain"/>
    <property type="match status" value="1"/>
</dbReference>
<evidence type="ECO:0000256" key="2">
    <source>
        <dbReference type="ARBA" id="ARBA00010883"/>
    </source>
</evidence>
<dbReference type="GO" id="GO:0010008">
    <property type="term" value="C:endosome membrane"/>
    <property type="evidence" value="ECO:0007669"/>
    <property type="project" value="UniProtKB-SubCell"/>
</dbReference>
<dbReference type="GO" id="GO:0042147">
    <property type="term" value="P:retrograde transport, endosome to Golgi"/>
    <property type="evidence" value="ECO:0007669"/>
    <property type="project" value="InterPro"/>
</dbReference>
<dbReference type="CDD" id="cd06867">
    <property type="entry name" value="PX_SNX41_42"/>
    <property type="match status" value="1"/>
</dbReference>
<evidence type="ECO:0000256" key="7">
    <source>
        <dbReference type="ARBA" id="ARBA00023136"/>
    </source>
</evidence>
<feature type="compositionally biased region" description="Low complexity" evidence="8">
    <location>
        <begin position="207"/>
        <end position="217"/>
    </location>
</feature>
<feature type="compositionally biased region" description="Polar residues" evidence="8">
    <location>
        <begin position="183"/>
        <end position="192"/>
    </location>
</feature>
<name>S9VP79_SCHCR</name>
<feature type="domain" description="PX" evidence="9">
    <location>
        <begin position="1"/>
        <end position="142"/>
    </location>
</feature>
<dbReference type="OMA" id="FEFSGMY"/>
<gene>
    <name evidence="10" type="ORF">SPOG_03268</name>
</gene>
<dbReference type="GO" id="GO:0015031">
    <property type="term" value="P:protein transport"/>
    <property type="evidence" value="ECO:0007669"/>
    <property type="project" value="UniProtKB-KW"/>
</dbReference>
<keyword evidence="3" id="KW-0813">Transport</keyword>
<dbReference type="Proteomes" id="UP000015464">
    <property type="component" value="Unassembled WGS sequence"/>
</dbReference>
<evidence type="ECO:0000256" key="3">
    <source>
        <dbReference type="ARBA" id="ARBA00022448"/>
    </source>
</evidence>
<dbReference type="Gene3D" id="3.30.1520.10">
    <property type="entry name" value="Phox-like domain"/>
    <property type="match status" value="1"/>
</dbReference>
<proteinExistence type="inferred from homology"/>
<feature type="region of interest" description="Disordered" evidence="8">
    <location>
        <begin position="183"/>
        <end position="277"/>
    </location>
</feature>
<dbReference type="SMART" id="SM00312">
    <property type="entry name" value="PX"/>
    <property type="match status" value="1"/>
</dbReference>
<evidence type="ECO:0000313" key="10">
    <source>
        <dbReference type="EMBL" id="EPY49793.1"/>
    </source>
</evidence>
<keyword evidence="4" id="KW-0967">Endosome</keyword>
<dbReference type="STRING" id="653667.S9VP79"/>
<dbReference type="EMBL" id="KE546994">
    <property type="protein sequence ID" value="EPY49793.1"/>
    <property type="molecule type" value="Genomic_DNA"/>
</dbReference>
<dbReference type="Pfam" id="PF00787">
    <property type="entry name" value="PX"/>
    <property type="match status" value="1"/>
</dbReference>
<dbReference type="GeneID" id="25037585"/>
<organism evidence="10 11">
    <name type="scientific">Schizosaccharomyces cryophilus (strain OY26 / ATCC MYA-4695 / CBS 11777 / NBRC 106824 / NRRL Y48691)</name>
    <name type="common">Fission yeast</name>
    <dbReference type="NCBI Taxonomy" id="653667"/>
    <lineage>
        <taxon>Eukaryota</taxon>
        <taxon>Fungi</taxon>
        <taxon>Dikarya</taxon>
        <taxon>Ascomycota</taxon>
        <taxon>Taphrinomycotina</taxon>
        <taxon>Schizosaccharomycetes</taxon>
        <taxon>Schizosaccharomycetales</taxon>
        <taxon>Schizosaccharomycetaceae</taxon>
        <taxon>Schizosaccharomyces</taxon>
    </lineage>
</organism>
<evidence type="ECO:0000256" key="1">
    <source>
        <dbReference type="ARBA" id="ARBA00004481"/>
    </source>
</evidence>
<keyword evidence="6" id="KW-0446">Lipid-binding</keyword>
<keyword evidence="5" id="KW-0653">Protein transport</keyword>
<keyword evidence="7" id="KW-0472">Membrane</keyword>
<dbReference type="HOGENOM" id="CLU_504485_0_0_1"/>
<dbReference type="GO" id="GO:0000423">
    <property type="term" value="P:mitophagy"/>
    <property type="evidence" value="ECO:0007669"/>
    <property type="project" value="EnsemblFungi"/>
</dbReference>